<dbReference type="Proteomes" id="UP000095287">
    <property type="component" value="Unplaced"/>
</dbReference>
<protein>
    <submittedName>
        <fullName evidence="2">Uncharacterized protein</fullName>
    </submittedName>
</protein>
<reference evidence="2" key="1">
    <citation type="submission" date="2016-11" db="UniProtKB">
        <authorList>
            <consortium name="WormBaseParasite"/>
        </authorList>
    </citation>
    <scope>IDENTIFICATION</scope>
</reference>
<dbReference type="AlphaFoldDB" id="A0A1I7Z8Y0"/>
<evidence type="ECO:0000313" key="1">
    <source>
        <dbReference type="Proteomes" id="UP000095287"/>
    </source>
</evidence>
<sequence>MSNAGEEQRVVLFEDMLTIPKKYLRFSQILLSDNKFPLMALAPYFVETTKEELLRVMPPVKKVTQETSFMFGRAQGNSSELEGLLPLFQDWPFRCLYFLDKKRNAPFNNFLRAQLETGDVGRIEMEMQEALPEDIDKMLKERMWVNLEEGHRSGGSTIFYSVRMLNAMQKKMDRLGPGLSLLTF</sequence>
<organism evidence="1 2">
    <name type="scientific">Steinernema glaseri</name>
    <dbReference type="NCBI Taxonomy" id="37863"/>
    <lineage>
        <taxon>Eukaryota</taxon>
        <taxon>Metazoa</taxon>
        <taxon>Ecdysozoa</taxon>
        <taxon>Nematoda</taxon>
        <taxon>Chromadorea</taxon>
        <taxon>Rhabditida</taxon>
        <taxon>Tylenchina</taxon>
        <taxon>Panagrolaimomorpha</taxon>
        <taxon>Strongyloidoidea</taxon>
        <taxon>Steinernematidae</taxon>
        <taxon>Steinernema</taxon>
    </lineage>
</organism>
<accession>A0A1I7Z8Y0</accession>
<proteinExistence type="predicted"/>
<name>A0A1I7Z8Y0_9BILA</name>
<dbReference type="WBParaSite" id="L893_g24009.t1">
    <property type="protein sequence ID" value="L893_g24009.t1"/>
    <property type="gene ID" value="L893_g24009"/>
</dbReference>
<evidence type="ECO:0000313" key="2">
    <source>
        <dbReference type="WBParaSite" id="L893_g24009.t1"/>
    </source>
</evidence>
<keyword evidence="1" id="KW-1185">Reference proteome</keyword>